<dbReference type="HAMAP" id="MF_02128">
    <property type="entry name" value="TMP_kinase"/>
    <property type="match status" value="1"/>
</dbReference>
<dbReference type="CDD" id="cd02194">
    <property type="entry name" value="ThiL"/>
    <property type="match status" value="1"/>
</dbReference>
<dbReference type="FunCoup" id="A0A5C7ELD5">
    <property type="interactions" value="406"/>
</dbReference>
<keyword evidence="1 2" id="KW-0784">Thiamine biosynthesis</keyword>
<feature type="binding site" evidence="2">
    <location>
        <position position="71"/>
    </location>
    <ligand>
        <name>Mg(2+)</name>
        <dbReference type="ChEBI" id="CHEBI:18420"/>
        <label>4</label>
    </ligand>
</feature>
<dbReference type="InterPro" id="IPR036676">
    <property type="entry name" value="PurM-like_C_sf"/>
</dbReference>
<keyword evidence="2 5" id="KW-0808">Transferase</keyword>
<feature type="binding site" evidence="2">
    <location>
        <position position="207"/>
    </location>
    <ligand>
        <name>Mg(2+)</name>
        <dbReference type="ChEBI" id="CHEBI:18420"/>
        <label>3</label>
    </ligand>
</feature>
<feature type="binding site" evidence="2">
    <location>
        <position position="43"/>
    </location>
    <ligand>
        <name>Mg(2+)</name>
        <dbReference type="ChEBI" id="CHEBI:18420"/>
        <label>1</label>
    </ligand>
</feature>
<evidence type="ECO:0000259" key="3">
    <source>
        <dbReference type="Pfam" id="PF00586"/>
    </source>
</evidence>
<keyword evidence="6" id="KW-1185">Reference proteome</keyword>
<dbReference type="PANTHER" id="PTHR30270">
    <property type="entry name" value="THIAMINE-MONOPHOSPHATE KINASE"/>
    <property type="match status" value="1"/>
</dbReference>
<evidence type="ECO:0000256" key="2">
    <source>
        <dbReference type="HAMAP-Rule" id="MF_02128"/>
    </source>
</evidence>
<keyword evidence="2" id="KW-0460">Magnesium</keyword>
<dbReference type="EMBL" id="VPFL01000007">
    <property type="protein sequence ID" value="TXF12187.1"/>
    <property type="molecule type" value="Genomic_DNA"/>
</dbReference>
<evidence type="ECO:0000256" key="1">
    <source>
        <dbReference type="ARBA" id="ARBA00022977"/>
    </source>
</evidence>
<dbReference type="GO" id="GO:0009229">
    <property type="term" value="P:thiamine diphosphate biosynthetic process"/>
    <property type="evidence" value="ECO:0007669"/>
    <property type="project" value="UniProtKB-UniRule"/>
</dbReference>
<proteinExistence type="inferred from homology"/>
<comment type="caution">
    <text evidence="5">The sequence shown here is derived from an EMBL/GenBank/DDBJ whole genome shotgun (WGS) entry which is preliminary data.</text>
</comment>
<keyword evidence="2 5" id="KW-0418">Kinase</keyword>
<dbReference type="Pfam" id="PF02769">
    <property type="entry name" value="AIRS_C"/>
    <property type="match status" value="1"/>
</dbReference>
<feature type="binding site" evidence="2">
    <location>
        <position position="142"/>
    </location>
    <ligand>
        <name>ATP</name>
        <dbReference type="ChEBI" id="CHEBI:30616"/>
    </ligand>
</feature>
<feature type="binding site" evidence="2">
    <location>
        <position position="210"/>
    </location>
    <ligand>
        <name>Mg(2+)</name>
        <dbReference type="ChEBI" id="CHEBI:18420"/>
        <label>5</label>
    </ligand>
</feature>
<feature type="binding site" evidence="2">
    <location>
        <position position="43"/>
    </location>
    <ligand>
        <name>Mg(2+)</name>
        <dbReference type="ChEBI" id="CHEBI:18420"/>
        <label>2</label>
    </ligand>
</feature>
<dbReference type="Gene3D" id="3.30.1330.10">
    <property type="entry name" value="PurM-like, N-terminal domain"/>
    <property type="match status" value="1"/>
</dbReference>
<feature type="binding site" evidence="2">
    <location>
        <position position="41"/>
    </location>
    <ligand>
        <name>Mg(2+)</name>
        <dbReference type="ChEBI" id="CHEBI:18420"/>
        <label>4</label>
    </ligand>
</feature>
<comment type="similarity">
    <text evidence="2">Belongs to the thiamine-monophosphate kinase family.</text>
</comment>
<dbReference type="InterPro" id="IPR016188">
    <property type="entry name" value="PurM-like_N"/>
</dbReference>
<dbReference type="PIRSF" id="PIRSF005303">
    <property type="entry name" value="Thiam_monoph_kin"/>
    <property type="match status" value="1"/>
</dbReference>
<comment type="function">
    <text evidence="2">Catalyzes the ATP-dependent phosphorylation of thiamine-monophosphate (TMP) to form thiamine-pyrophosphate (TPP), the active form of vitamin B1.</text>
</comment>
<comment type="catalytic activity">
    <reaction evidence="2">
        <text>thiamine phosphate + ATP = thiamine diphosphate + ADP</text>
        <dbReference type="Rhea" id="RHEA:15913"/>
        <dbReference type="ChEBI" id="CHEBI:30616"/>
        <dbReference type="ChEBI" id="CHEBI:37575"/>
        <dbReference type="ChEBI" id="CHEBI:58937"/>
        <dbReference type="ChEBI" id="CHEBI:456216"/>
        <dbReference type="EC" id="2.7.4.16"/>
    </reaction>
</comment>
<feature type="binding site" evidence="2">
    <location>
        <position position="42"/>
    </location>
    <ligand>
        <name>Mg(2+)</name>
        <dbReference type="ChEBI" id="CHEBI:18420"/>
        <label>1</label>
    </ligand>
</feature>
<keyword evidence="2" id="KW-0547">Nucleotide-binding</keyword>
<feature type="binding site" evidence="2">
    <location>
        <position position="71"/>
    </location>
    <ligand>
        <name>Mg(2+)</name>
        <dbReference type="ChEBI" id="CHEBI:18420"/>
        <label>2</label>
    </ligand>
</feature>
<dbReference type="NCBIfam" id="TIGR01379">
    <property type="entry name" value="thiL"/>
    <property type="match status" value="1"/>
</dbReference>
<feature type="binding site" evidence="2">
    <location>
        <position position="50"/>
    </location>
    <ligand>
        <name>substrate</name>
    </ligand>
</feature>
<keyword evidence="2" id="KW-0479">Metal-binding</keyword>
<dbReference type="Pfam" id="PF00586">
    <property type="entry name" value="AIRS"/>
    <property type="match status" value="1"/>
</dbReference>
<dbReference type="InterPro" id="IPR010918">
    <property type="entry name" value="PurM-like_C_dom"/>
</dbReference>
<sequence>MHSEFDLIRRFFTHPAPGTVLGVGDDAALMRAAPGHELAVSTDMLVGGQHFFLDTDPEKLGHKALAVNLSDMAAMGARPRWALLALALPEPDEAWLSAFARGFMALAAEFHVDLVGGDTTRGPLSLCVTVLGEVPEGKALRRDGAREGDDVWVSGSVGDAALALAHLKRQAVLEPADAAWCLSRLDAPTPRVALGVALRGIAHAAIDVSDGLAADLGHILERSKVGAIVELSRLPRSAVLERLADRKLATTCMLAGGDDYELLFTAPAGVRQVIEDLGREQGLRVTRIGRVTAGAGLTVLGEDGAPMVLERTGFDHFR</sequence>
<keyword evidence="2" id="KW-0067">ATP-binding</keyword>
<evidence type="ECO:0000313" key="5">
    <source>
        <dbReference type="EMBL" id="TXF12187.1"/>
    </source>
</evidence>
<dbReference type="SUPFAM" id="SSF56042">
    <property type="entry name" value="PurM C-terminal domain-like"/>
    <property type="match status" value="1"/>
</dbReference>
<dbReference type="Proteomes" id="UP000321201">
    <property type="component" value="Unassembled WGS sequence"/>
</dbReference>
<feature type="binding site" evidence="2">
    <location>
        <position position="258"/>
    </location>
    <ligand>
        <name>substrate</name>
    </ligand>
</feature>
<dbReference type="GO" id="GO:0005524">
    <property type="term" value="F:ATP binding"/>
    <property type="evidence" value="ECO:0007669"/>
    <property type="project" value="UniProtKB-UniRule"/>
</dbReference>
<dbReference type="InParanoid" id="A0A5C7ELD5"/>
<comment type="pathway">
    <text evidence="2">Cofactor biosynthesis; thiamine diphosphate biosynthesis; thiamine diphosphate from thiamine phosphate: step 1/1.</text>
</comment>
<dbReference type="PANTHER" id="PTHR30270:SF0">
    <property type="entry name" value="THIAMINE-MONOPHOSPHATE KINASE"/>
    <property type="match status" value="1"/>
</dbReference>
<dbReference type="SUPFAM" id="SSF55326">
    <property type="entry name" value="PurM N-terminal domain-like"/>
    <property type="match status" value="1"/>
</dbReference>
<dbReference type="GO" id="GO:0009228">
    <property type="term" value="P:thiamine biosynthetic process"/>
    <property type="evidence" value="ECO:0007669"/>
    <property type="project" value="UniProtKB-KW"/>
</dbReference>
<reference evidence="5 6" key="1">
    <citation type="submission" date="2019-08" db="EMBL/GenBank/DDBJ databases">
        <title>Pelomicrobium methylotrophicum gen. nov., sp. nov. a moderately thermophilic, facultatively anaerobic, lithoautotrophic and methylotrophic bacterium isolated from a terrestrial mud volcano.</title>
        <authorList>
            <person name="Slobodkina G.B."/>
            <person name="Merkel A.Y."/>
            <person name="Slobodkin A.I."/>
        </authorList>
    </citation>
    <scope>NUCLEOTIDE SEQUENCE [LARGE SCALE GENOMIC DNA]</scope>
    <source>
        <strain evidence="5 6">SM250</strain>
    </source>
</reference>
<dbReference type="GO" id="GO:0000287">
    <property type="term" value="F:magnesium ion binding"/>
    <property type="evidence" value="ECO:0007669"/>
    <property type="project" value="UniProtKB-UniRule"/>
</dbReference>
<comment type="miscellaneous">
    <text evidence="2">Reaction mechanism of ThiL seems to utilize a direct, inline transfer of the gamma-phosphate of ATP to TMP rather than a phosphorylated enzyme intermediate.</text>
</comment>
<dbReference type="RefSeq" id="WP_147799385.1">
    <property type="nucleotide sequence ID" value="NZ_VPFL01000007.1"/>
</dbReference>
<feature type="binding site" evidence="2">
    <location>
        <position position="26"/>
    </location>
    <ligand>
        <name>Mg(2+)</name>
        <dbReference type="ChEBI" id="CHEBI:18420"/>
        <label>4</label>
    </ligand>
</feature>
<feature type="binding site" evidence="2">
    <location>
        <position position="71"/>
    </location>
    <ligand>
        <name>Mg(2+)</name>
        <dbReference type="ChEBI" id="CHEBI:18420"/>
        <label>3</label>
    </ligand>
</feature>
<dbReference type="AlphaFoldDB" id="A0A5C7ELD5"/>
<feature type="domain" description="PurM-like N-terminal" evidence="3">
    <location>
        <begin position="24"/>
        <end position="134"/>
    </location>
</feature>
<feature type="binding site" evidence="2">
    <location>
        <begin position="117"/>
        <end position="118"/>
    </location>
    <ligand>
        <name>ATP</name>
        <dbReference type="ChEBI" id="CHEBI:30616"/>
    </ligand>
</feature>
<gene>
    <name evidence="2 5" type="primary">thiL</name>
    <name evidence="5" type="ORF">FR698_06505</name>
</gene>
<feature type="domain" description="PurM-like C-terminal" evidence="4">
    <location>
        <begin position="147"/>
        <end position="299"/>
    </location>
</feature>
<protein>
    <recommendedName>
        <fullName evidence="2">Thiamine-monophosphate kinase</fullName>
        <shortName evidence="2">TMP kinase</shortName>
        <shortName evidence="2">Thiamine-phosphate kinase</shortName>
        <ecNumber evidence="2">2.7.4.16</ecNumber>
    </recommendedName>
</protein>
<comment type="caution">
    <text evidence="2">Lacks conserved residue(s) required for the propagation of feature annotation.</text>
</comment>
<feature type="binding site" evidence="2">
    <location>
        <position position="314"/>
    </location>
    <ligand>
        <name>substrate</name>
    </ligand>
</feature>
<dbReference type="UniPathway" id="UPA00060">
    <property type="reaction ID" value="UER00142"/>
</dbReference>
<feature type="binding site" evidence="2">
    <location>
        <position position="209"/>
    </location>
    <ligand>
        <name>ATP</name>
        <dbReference type="ChEBI" id="CHEBI:30616"/>
    </ligand>
</feature>
<dbReference type="GO" id="GO:0009030">
    <property type="term" value="F:thiamine-phosphate kinase activity"/>
    <property type="evidence" value="ECO:0007669"/>
    <property type="project" value="UniProtKB-UniRule"/>
</dbReference>
<evidence type="ECO:0000259" key="4">
    <source>
        <dbReference type="Pfam" id="PF02769"/>
    </source>
</evidence>
<dbReference type="OrthoDB" id="5290200at2"/>
<dbReference type="InterPro" id="IPR006283">
    <property type="entry name" value="ThiL-like"/>
</dbReference>
<feature type="binding site" evidence="2">
    <location>
        <position position="118"/>
    </location>
    <ligand>
        <name>Mg(2+)</name>
        <dbReference type="ChEBI" id="CHEBI:18420"/>
        <label>1</label>
    </ligand>
</feature>
<feature type="binding site" evidence="2">
    <location>
        <position position="26"/>
    </location>
    <ligand>
        <name>Mg(2+)</name>
        <dbReference type="ChEBI" id="CHEBI:18420"/>
        <label>3</label>
    </ligand>
</feature>
<dbReference type="EC" id="2.7.4.16" evidence="2"/>
<dbReference type="Gene3D" id="3.90.650.10">
    <property type="entry name" value="PurM-like C-terminal domain"/>
    <property type="match status" value="1"/>
</dbReference>
<name>A0A5C7ELD5_9PROT</name>
<evidence type="ECO:0000313" key="6">
    <source>
        <dbReference type="Proteomes" id="UP000321201"/>
    </source>
</evidence>
<accession>A0A5C7ELD5</accession>
<organism evidence="5 6">
    <name type="scientific">Pelomicrobium methylotrophicum</name>
    <dbReference type="NCBI Taxonomy" id="2602750"/>
    <lineage>
        <taxon>Bacteria</taxon>
        <taxon>Pseudomonadati</taxon>
        <taxon>Pseudomonadota</taxon>
        <taxon>Hydrogenophilia</taxon>
        <taxon>Hydrogenophilia incertae sedis</taxon>
        <taxon>Pelomicrobium</taxon>
    </lineage>
</organism>
<dbReference type="InterPro" id="IPR036921">
    <property type="entry name" value="PurM-like_N_sf"/>
</dbReference>